<evidence type="ECO:0000256" key="3">
    <source>
        <dbReference type="ARBA" id="ARBA00022989"/>
    </source>
</evidence>
<dbReference type="OrthoDB" id="5293641at2"/>
<dbReference type="Proteomes" id="UP000199473">
    <property type="component" value="Unassembled WGS sequence"/>
</dbReference>
<feature type="domain" description="NnrU" evidence="6">
    <location>
        <begin position="27"/>
        <end position="242"/>
    </location>
</feature>
<keyword evidence="4 5" id="KW-0472">Membrane</keyword>
<feature type="transmembrane region" description="Helical" evidence="5">
    <location>
        <begin position="159"/>
        <end position="177"/>
    </location>
</feature>
<proteinExistence type="predicted"/>
<evidence type="ECO:0000256" key="5">
    <source>
        <dbReference type="SAM" id="Phobius"/>
    </source>
</evidence>
<dbReference type="AlphaFoldDB" id="A0A1I4EZ37"/>
<protein>
    <submittedName>
        <fullName evidence="7">Uncharacterized membrane protein</fullName>
    </submittedName>
</protein>
<feature type="transmembrane region" description="Helical" evidence="5">
    <location>
        <begin position="84"/>
        <end position="110"/>
    </location>
</feature>
<comment type="subcellular location">
    <subcellularLocation>
        <location evidence="1">Membrane</location>
        <topology evidence="1">Multi-pass membrane protein</topology>
    </subcellularLocation>
</comment>
<accession>A0A1I4EZ37</accession>
<name>A0A1I4EZ37_9PROT</name>
<reference evidence="7 8" key="1">
    <citation type="submission" date="2016-10" db="EMBL/GenBank/DDBJ databases">
        <authorList>
            <person name="de Groot N.N."/>
        </authorList>
    </citation>
    <scope>NUCLEOTIDE SEQUENCE [LARGE SCALE GENOMIC DNA]</scope>
    <source>
        <strain evidence="7 8">DSM 19981</strain>
    </source>
</reference>
<sequence length="248" mass="26954">MNLPLAPRFGYPGGHTAPEYPRMFALLFLLAIAWVGVHVGVSGTALRGRLVAALGEKRFLLVYSILSFVLVFAMVLAWRRAETTILWAAAPGLRWVLAFLMLPVFILFVASHKRNPTAFGNKGLGEEARGIQRITRHPMLWAFGGWATIHMIGNGDTAALVFFGAFAVTAFLGMPSIDAKLAARHPEAWPAFARQTSILPFAAIAQGRNRLALKEIGLMPPLVGLLIWAALLHFHRGIFGVPALIIGG</sequence>
<feature type="transmembrane region" description="Helical" evidence="5">
    <location>
        <begin position="58"/>
        <end position="78"/>
    </location>
</feature>
<evidence type="ECO:0000313" key="8">
    <source>
        <dbReference type="Proteomes" id="UP000199473"/>
    </source>
</evidence>
<evidence type="ECO:0000256" key="2">
    <source>
        <dbReference type="ARBA" id="ARBA00022692"/>
    </source>
</evidence>
<evidence type="ECO:0000256" key="1">
    <source>
        <dbReference type="ARBA" id="ARBA00004141"/>
    </source>
</evidence>
<dbReference type="GO" id="GO:0016020">
    <property type="term" value="C:membrane"/>
    <property type="evidence" value="ECO:0007669"/>
    <property type="project" value="UniProtKB-SubCell"/>
</dbReference>
<dbReference type="EMBL" id="FOSQ01000020">
    <property type="protein sequence ID" value="SFL10549.1"/>
    <property type="molecule type" value="Genomic_DNA"/>
</dbReference>
<dbReference type="Pfam" id="PF07298">
    <property type="entry name" value="NnrU"/>
    <property type="match status" value="1"/>
</dbReference>
<gene>
    <name evidence="7" type="ORF">SAMN02745775_12038</name>
</gene>
<dbReference type="InterPro" id="IPR009915">
    <property type="entry name" value="NnrU_dom"/>
</dbReference>
<evidence type="ECO:0000313" key="7">
    <source>
        <dbReference type="EMBL" id="SFL10549.1"/>
    </source>
</evidence>
<feature type="transmembrane region" description="Helical" evidence="5">
    <location>
        <begin position="20"/>
        <end position="46"/>
    </location>
</feature>
<keyword evidence="8" id="KW-1185">Reference proteome</keyword>
<dbReference type="STRING" id="1123062.SAMN02745775_12038"/>
<organism evidence="7 8">
    <name type="scientific">Falsiroseomonas stagni DSM 19981</name>
    <dbReference type="NCBI Taxonomy" id="1123062"/>
    <lineage>
        <taxon>Bacteria</taxon>
        <taxon>Pseudomonadati</taxon>
        <taxon>Pseudomonadota</taxon>
        <taxon>Alphaproteobacteria</taxon>
        <taxon>Acetobacterales</taxon>
        <taxon>Roseomonadaceae</taxon>
        <taxon>Falsiroseomonas</taxon>
    </lineage>
</organism>
<keyword evidence="2 5" id="KW-0812">Transmembrane</keyword>
<evidence type="ECO:0000259" key="6">
    <source>
        <dbReference type="Pfam" id="PF07298"/>
    </source>
</evidence>
<dbReference type="RefSeq" id="WP_092963174.1">
    <property type="nucleotide sequence ID" value="NZ_FOSQ01000020.1"/>
</dbReference>
<keyword evidence="3 5" id="KW-1133">Transmembrane helix</keyword>
<evidence type="ECO:0000256" key="4">
    <source>
        <dbReference type="ARBA" id="ARBA00023136"/>
    </source>
</evidence>
<dbReference type="Gene3D" id="1.20.120.1630">
    <property type="match status" value="1"/>
</dbReference>